<dbReference type="InterPro" id="IPR008275">
    <property type="entry name" value="CoA_E_activase_dom"/>
</dbReference>
<dbReference type="InterPro" id="IPR018709">
    <property type="entry name" value="CoA_activase_DUF2229"/>
</dbReference>
<dbReference type="SUPFAM" id="SSF53067">
    <property type="entry name" value="Actin-like ATPase domain"/>
    <property type="match status" value="2"/>
</dbReference>
<reference evidence="7" key="1">
    <citation type="submission" date="2020-07" db="EMBL/GenBank/DDBJ databases">
        <title>Vallitalea pronyensis genome.</title>
        <authorList>
            <person name="Postec A."/>
        </authorList>
    </citation>
    <scope>NUCLEOTIDE SEQUENCE</scope>
    <source>
        <strain evidence="7">FatNI3</strain>
    </source>
</reference>
<dbReference type="Proteomes" id="UP000683246">
    <property type="component" value="Chromosome"/>
</dbReference>
<dbReference type="GO" id="GO:0051536">
    <property type="term" value="F:iron-sulfur cluster binding"/>
    <property type="evidence" value="ECO:0007669"/>
    <property type="project" value="UniProtKB-KW"/>
</dbReference>
<dbReference type="InterPro" id="IPR043129">
    <property type="entry name" value="ATPase_NBD"/>
</dbReference>
<evidence type="ECO:0000313" key="7">
    <source>
        <dbReference type="EMBL" id="QUI23910.1"/>
    </source>
</evidence>
<dbReference type="PANTHER" id="PTHR32329:SF7">
    <property type="entry name" value="ACTIVATOR OF 2-HYDROXYACYL-COA-HYDRATASE"/>
    <property type="match status" value="1"/>
</dbReference>
<dbReference type="InterPro" id="IPR051805">
    <property type="entry name" value="Dehydratase_Activator_Redct"/>
</dbReference>
<dbReference type="Pfam" id="PF01869">
    <property type="entry name" value="BcrAD_BadFG"/>
    <property type="match status" value="2"/>
</dbReference>
<name>A0A8J8MLJ2_9FIRM</name>
<keyword evidence="2" id="KW-0479">Metal-binding</keyword>
<gene>
    <name evidence="7" type="ORF">HZI73_17145</name>
</gene>
<dbReference type="GO" id="GO:0046872">
    <property type="term" value="F:metal ion binding"/>
    <property type="evidence" value="ECO:0007669"/>
    <property type="project" value="UniProtKB-KW"/>
</dbReference>
<dbReference type="RefSeq" id="WP_212694600.1">
    <property type="nucleotide sequence ID" value="NZ_CP058649.1"/>
</dbReference>
<dbReference type="PANTHER" id="PTHR32329">
    <property type="entry name" value="BIFUNCTIONAL PROTEIN [INCLUDES 2-HYDROXYACYL-COA DEHYDRATASE (N-TER) AND ITS ACTIVATOR DOMAIN (C_TERM)-RELATED"/>
    <property type="match status" value="1"/>
</dbReference>
<evidence type="ECO:0000256" key="1">
    <source>
        <dbReference type="ARBA" id="ARBA00001966"/>
    </source>
</evidence>
<evidence type="ECO:0000256" key="2">
    <source>
        <dbReference type="ARBA" id="ARBA00022723"/>
    </source>
</evidence>
<dbReference type="Gene3D" id="3.40.50.11900">
    <property type="match status" value="1"/>
</dbReference>
<dbReference type="InterPro" id="IPR002731">
    <property type="entry name" value="ATPase_BadF"/>
</dbReference>
<dbReference type="CDD" id="cd24034">
    <property type="entry name" value="ASKHA_NBD_O66634-like_rpt1"/>
    <property type="match status" value="1"/>
</dbReference>
<comment type="cofactor">
    <cofactor evidence="1">
        <name>[4Fe-4S] cluster</name>
        <dbReference type="ChEBI" id="CHEBI:49883"/>
    </cofactor>
</comment>
<keyword evidence="8" id="KW-1185">Reference proteome</keyword>
<dbReference type="Gene3D" id="3.30.420.40">
    <property type="match status" value="4"/>
</dbReference>
<evidence type="ECO:0000256" key="3">
    <source>
        <dbReference type="ARBA" id="ARBA00023004"/>
    </source>
</evidence>
<dbReference type="KEGG" id="vpy:HZI73_17145"/>
<dbReference type="Pfam" id="PF09989">
    <property type="entry name" value="DUF2229"/>
    <property type="match status" value="1"/>
</dbReference>
<dbReference type="NCBIfam" id="TIGR00241">
    <property type="entry name" value="CoA_E_activ"/>
    <property type="match status" value="2"/>
</dbReference>
<accession>A0A8J8MLJ2</accession>
<evidence type="ECO:0000256" key="4">
    <source>
        <dbReference type="ARBA" id="ARBA00023014"/>
    </source>
</evidence>
<evidence type="ECO:0000313" key="8">
    <source>
        <dbReference type="Proteomes" id="UP000683246"/>
    </source>
</evidence>
<feature type="domain" description="DUF2229" evidence="6">
    <location>
        <begin position="632"/>
        <end position="847"/>
    </location>
</feature>
<protein>
    <submittedName>
        <fullName evidence="7">CoA activase</fullName>
    </submittedName>
</protein>
<evidence type="ECO:0000259" key="5">
    <source>
        <dbReference type="Pfam" id="PF01869"/>
    </source>
</evidence>
<feature type="domain" description="ATPase BadF/BadG/BcrA/BcrD type" evidence="5">
    <location>
        <begin position="320"/>
        <end position="570"/>
    </location>
</feature>
<feature type="domain" description="ATPase BadF/BadG/BcrA/BcrD type" evidence="5">
    <location>
        <begin position="4"/>
        <end position="259"/>
    </location>
</feature>
<proteinExistence type="predicted"/>
<organism evidence="7 8">
    <name type="scientific">Vallitalea pronyensis</name>
    <dbReference type="NCBI Taxonomy" id="1348613"/>
    <lineage>
        <taxon>Bacteria</taxon>
        <taxon>Bacillati</taxon>
        <taxon>Bacillota</taxon>
        <taxon>Clostridia</taxon>
        <taxon>Lachnospirales</taxon>
        <taxon>Vallitaleaceae</taxon>
        <taxon>Vallitalea</taxon>
    </lineage>
</organism>
<keyword evidence="4" id="KW-0411">Iron-sulfur</keyword>
<dbReference type="CDD" id="cd24035">
    <property type="entry name" value="ASKHA_NBD_O66634-like_rpt2"/>
    <property type="match status" value="1"/>
</dbReference>
<keyword evidence="3" id="KW-0408">Iron</keyword>
<evidence type="ECO:0000259" key="6">
    <source>
        <dbReference type="Pfam" id="PF09989"/>
    </source>
</evidence>
<sequence length="1340" mass="149677">MYSLGIDIGYSSIKVVVMNQNNEMELSQYIRHKGHVKEVLESIVKALLRDYDPEDIQFGAVTGNGSKFLTKTDEIVFVNEAAAIVEGSRKTNKAIQSIIEIGGQSAKYITRMGGDDKSKIEISMNSNCSAGTGSFLEEQMSRLNLNLEDYSIYASKAKSIPRIAGRCSVFAKTDMTHHQQEGVPIEDILLGLAYAVVKNYKGAIMKKLPVKKPILFAGGVAHNQGMITALKDVLDLQDEDLVIPDNFSTIGALGAAVIAKKDGIDIRLNNLLHLIKMEDHVQEDDSQVGLPRLATYGQQDSCDKHICQSIHNNETMNCYLGIDVGSTSTNLVLMNEDHQVVSYQYLRTLGNPIDAVRLGLKNLKDNYGDRINVIGAGTTGSGRYMIGQLIGADVIKDEITAQAKAAVTIDKDVDTIFEIGGQDSKYISLENGVVTDFQMNKICAAGTGSFIEEQAKKFNIPIDDFGNIALQGDKPINLGERCTVFIETSIAAQLARGAQLENIASGLCYAIAKNYIGRVVGQKKIGKKIFFQGGVAYNQGVINAFRALTGKDIVVPPFFSVTGAYGAAILTKENMNGHSTTFKGFTIEAKEDFLLKRELLKAKVDHQSVFNEQVRQIVFEDYKEDINSNKKTVGIPRALFTYGMFSMFHAIFKELGYNVLLSDATSEETIRLGQQYALDETCYPVKLITGHVAELVKRKVDYIFFPDLFSVDHPGSMSRVNYGCAYMQLAFKVMKQGMSLDKEGIELLAPTMAFNLGKDFMTESFANMGKQLGKDANQTQKALKKGMEAYERFEERMGENGKKILESIKPDEKAFVIVSKIYGVADPVLNMGIPATLMDMGYKVLPFYDLPEGDVSKEHPNMFWPFGQHILEPAQLIKQHPNLYGVLLTHHGCGPDSVLSHYFREEMSGKPYLHIEVDEHSSGVGVITRVEAFINSLQGLEVKEAEPVEVYADKIIHKETNVKREIKALKDKTVLYLPYLYPYSEIFKALFINKGVDARVLPKTSQTSLDIGRKFTITEEYFSLTALLGDVFKKLQLENVFKEMYETDARQDKLAFFIPQNEGTETDGQYSRLLRTKLDEEGFEQVDVISPFIEDTLYNDEQDVQAICLGLLAGDIIRTATKDNRSTYLDYVVDLIKNHRLDLAHLQVIARDIYKELSDVRFNKRILATGEVWVLYNDFLNNFVLTHLEDKGHRVIYSPLSETIWLLWKDFLDQNTCKNTPELQQRLMAFKESIQTISECLANESPFEKELDNLATSADRTVGYYAGGNGRYREAKLLGQLAGIDGNISVASMYENTGIVLGILHKGFESSEDKPILNLTVDGNKNENIETKVESFMYYL</sequence>
<dbReference type="EMBL" id="CP058649">
    <property type="protein sequence ID" value="QUI23910.1"/>
    <property type="molecule type" value="Genomic_DNA"/>
</dbReference>